<dbReference type="PROSITE" id="PS01081">
    <property type="entry name" value="HTH_TETR_1"/>
    <property type="match status" value="1"/>
</dbReference>
<protein>
    <submittedName>
        <fullName evidence="7">Transcriptional regulator, TetR family</fullName>
    </submittedName>
</protein>
<dbReference type="Proteomes" id="UP000002019">
    <property type="component" value="Chromosome"/>
</dbReference>
<evidence type="ECO:0000256" key="2">
    <source>
        <dbReference type="ARBA" id="ARBA00023015"/>
    </source>
</evidence>
<dbReference type="KEGG" id="caci:CLOAM1035"/>
<keyword evidence="8" id="KW-1185">Reference proteome</keyword>
<dbReference type="GO" id="GO:0003700">
    <property type="term" value="F:DNA-binding transcription factor activity"/>
    <property type="evidence" value="ECO:0007669"/>
    <property type="project" value="TreeGrafter"/>
</dbReference>
<name>B0VHU2_CLOAI</name>
<reference evidence="7 8" key="1">
    <citation type="journal article" date="2008" name="J. Bacteriol.">
        <title>'Candidatus Cloacamonas acidaminovorans': genome sequence reconstruction provides a first glimpse of a new bacterial division.</title>
        <authorList>
            <person name="Pelletier E."/>
            <person name="Kreimeyer A."/>
            <person name="Bocs S."/>
            <person name="Rouy Z."/>
            <person name="Gyapay G."/>
            <person name="Chouari R."/>
            <person name="Riviere D."/>
            <person name="Ganesan A."/>
            <person name="Daegelen P."/>
            <person name="Sghir A."/>
            <person name="Cohen G.N."/>
            <person name="Medigue C."/>
            <person name="Weissenbach J."/>
            <person name="Le Paslier D."/>
        </authorList>
    </citation>
    <scope>NUCLEOTIDE SEQUENCE [LARGE SCALE GENOMIC DNA]</scope>
    <source>
        <strain evidence="8">Evry</strain>
    </source>
</reference>
<evidence type="ECO:0000313" key="7">
    <source>
        <dbReference type="EMBL" id="CAO80907.1"/>
    </source>
</evidence>
<dbReference type="FunFam" id="1.10.10.60:FF:000141">
    <property type="entry name" value="TetR family transcriptional regulator"/>
    <property type="match status" value="1"/>
</dbReference>
<accession>B0VHU2</accession>
<dbReference type="Gene3D" id="1.10.357.10">
    <property type="entry name" value="Tetracycline Repressor, domain 2"/>
    <property type="match status" value="1"/>
</dbReference>
<evidence type="ECO:0000256" key="5">
    <source>
        <dbReference type="PROSITE-ProRule" id="PRU00335"/>
    </source>
</evidence>
<evidence type="ECO:0000313" key="8">
    <source>
        <dbReference type="Proteomes" id="UP000002019"/>
    </source>
</evidence>
<evidence type="ECO:0000256" key="3">
    <source>
        <dbReference type="ARBA" id="ARBA00023125"/>
    </source>
</evidence>
<evidence type="ECO:0000259" key="6">
    <source>
        <dbReference type="PROSITE" id="PS50977"/>
    </source>
</evidence>
<dbReference type="eggNOG" id="COG1309">
    <property type="taxonomic scope" value="Bacteria"/>
</dbReference>
<organism evidence="7 8">
    <name type="scientific">Cloacimonas acidaminovorans (strain Evry)</name>
    <dbReference type="NCBI Taxonomy" id="459349"/>
    <lineage>
        <taxon>Bacteria</taxon>
        <taxon>Pseudomonadati</taxon>
        <taxon>Candidatus Cloacimonadota</taxon>
        <taxon>Candidatus Cloacimonadia</taxon>
        <taxon>Candidatus Cloacimonadales</taxon>
        <taxon>Candidatus Cloacimonadaceae</taxon>
        <taxon>Candidatus Cloacimonas</taxon>
    </lineage>
</organism>
<feature type="DNA-binding region" description="H-T-H motif" evidence="5">
    <location>
        <begin position="28"/>
        <end position="47"/>
    </location>
</feature>
<dbReference type="InterPro" id="IPR023772">
    <property type="entry name" value="DNA-bd_HTH_TetR-type_CS"/>
</dbReference>
<dbReference type="PANTHER" id="PTHR30055">
    <property type="entry name" value="HTH-TYPE TRANSCRIPTIONAL REGULATOR RUTR"/>
    <property type="match status" value="1"/>
</dbReference>
<dbReference type="InterPro" id="IPR050109">
    <property type="entry name" value="HTH-type_TetR-like_transc_reg"/>
</dbReference>
<feature type="domain" description="HTH tetR-type" evidence="6">
    <location>
        <begin position="5"/>
        <end position="65"/>
    </location>
</feature>
<dbReference type="OrthoDB" id="9789566at2"/>
<dbReference type="RefSeq" id="WP_015424765.1">
    <property type="nucleotide sequence ID" value="NC_020449.1"/>
</dbReference>
<dbReference type="HOGENOM" id="CLU_069356_12_10_0"/>
<keyword evidence="2" id="KW-0805">Transcription regulation</keyword>
<keyword evidence="4" id="KW-0804">Transcription</keyword>
<keyword evidence="1" id="KW-0678">Repressor</keyword>
<dbReference type="SUPFAM" id="SSF46689">
    <property type="entry name" value="Homeodomain-like"/>
    <property type="match status" value="1"/>
</dbReference>
<evidence type="ECO:0000256" key="1">
    <source>
        <dbReference type="ARBA" id="ARBA00022491"/>
    </source>
</evidence>
<keyword evidence="3 5" id="KW-0238">DNA-binding</keyword>
<proteinExistence type="predicted"/>
<dbReference type="AlphaFoldDB" id="B0VHU2"/>
<dbReference type="InterPro" id="IPR001647">
    <property type="entry name" value="HTH_TetR"/>
</dbReference>
<dbReference type="PANTHER" id="PTHR30055:SF175">
    <property type="entry name" value="HTH-TYPE TRANSCRIPTIONAL REPRESSOR KSTR2"/>
    <property type="match status" value="1"/>
</dbReference>
<gene>
    <name evidence="7" type="ordered locus">CLOAM1035</name>
</gene>
<evidence type="ECO:0000256" key="4">
    <source>
        <dbReference type="ARBA" id="ARBA00023163"/>
    </source>
</evidence>
<dbReference type="EMBL" id="CU466930">
    <property type="protein sequence ID" value="CAO80907.1"/>
    <property type="molecule type" value="Genomic_DNA"/>
</dbReference>
<dbReference type="InterPro" id="IPR009057">
    <property type="entry name" value="Homeodomain-like_sf"/>
</dbReference>
<sequence>MSAAQNKKKLILDIATQLFTRFGFAKTSLDEIAAAAQIAKGTVYYYFPSKEDLFIASVEAKTREYFKMLRQHINATMGFEEKLTEFLSFPIKLIYENMPILIECLINIPQSYQEQLIQFRVKSREVMMQILSEIIQLGKQEDLIDERFPEDRLCEIIMDWFMIGEPSLKIVDVPRLLTMIERDSDFIIKMLLYGIVKRG</sequence>
<dbReference type="GO" id="GO:0000976">
    <property type="term" value="F:transcription cis-regulatory region binding"/>
    <property type="evidence" value="ECO:0007669"/>
    <property type="project" value="TreeGrafter"/>
</dbReference>
<dbReference type="PROSITE" id="PS50977">
    <property type="entry name" value="HTH_TETR_2"/>
    <property type="match status" value="1"/>
</dbReference>
<dbReference type="STRING" id="459349.CLOAM1035"/>
<dbReference type="Pfam" id="PF00440">
    <property type="entry name" value="TetR_N"/>
    <property type="match status" value="1"/>
</dbReference>
<dbReference type="PRINTS" id="PR00455">
    <property type="entry name" value="HTHTETR"/>
</dbReference>